<evidence type="ECO:0000313" key="4">
    <source>
        <dbReference type="Proteomes" id="UP000324058"/>
    </source>
</evidence>
<keyword evidence="3" id="KW-0645">Protease</keyword>
<feature type="non-terminal residue" evidence="3">
    <location>
        <position position="131"/>
    </location>
</feature>
<keyword evidence="2" id="KW-0378">Hydrolase</keyword>
<accession>A0A5S4TAU6</accession>
<dbReference type="Gene3D" id="3.40.630.10">
    <property type="entry name" value="Zn peptidases"/>
    <property type="match status" value="1"/>
</dbReference>
<evidence type="ECO:0000256" key="1">
    <source>
        <dbReference type="ARBA" id="ARBA00022723"/>
    </source>
</evidence>
<dbReference type="GO" id="GO:0046872">
    <property type="term" value="F:metal ion binding"/>
    <property type="evidence" value="ECO:0007669"/>
    <property type="project" value="UniProtKB-KW"/>
</dbReference>
<feature type="non-terminal residue" evidence="3">
    <location>
        <position position="1"/>
    </location>
</feature>
<dbReference type="Pfam" id="PF05343">
    <property type="entry name" value="Peptidase_M42"/>
    <property type="match status" value="1"/>
</dbReference>
<name>A0A5S4TAU6_STRPY</name>
<protein>
    <submittedName>
        <fullName evidence="3">Glutamyl aminopeptidase</fullName>
    </submittedName>
</protein>
<organism evidence="3 4">
    <name type="scientific">Streptococcus pyogenes</name>
    <dbReference type="NCBI Taxonomy" id="1314"/>
    <lineage>
        <taxon>Bacteria</taxon>
        <taxon>Bacillati</taxon>
        <taxon>Bacillota</taxon>
        <taxon>Bacilli</taxon>
        <taxon>Lactobacillales</taxon>
        <taxon>Streptococcaceae</taxon>
        <taxon>Streptococcus</taxon>
    </lineage>
</organism>
<dbReference type="InterPro" id="IPR051464">
    <property type="entry name" value="Peptidase_M42_aminopept"/>
</dbReference>
<dbReference type="InterPro" id="IPR008007">
    <property type="entry name" value="Peptidase_M42"/>
</dbReference>
<dbReference type="GO" id="GO:0004177">
    <property type="term" value="F:aminopeptidase activity"/>
    <property type="evidence" value="ECO:0007669"/>
    <property type="project" value="UniProtKB-KW"/>
</dbReference>
<gene>
    <name evidence="3" type="ORF">E0F66_12690</name>
</gene>
<keyword evidence="1" id="KW-0479">Metal-binding</keyword>
<sequence length="131" mass="13947">LYLGANVQEEVGLRGAHASTAKFDPEVFLAVDCSPAGDVYGGQGKIGDGTLIRFYDPGHLLLPVMKDFLLTTAEEAGIKYQYYCGKGGTDAGAAHLKNGGVPSTTIGVCARYIHSHQTLYAMDDFLEAQAF</sequence>
<evidence type="ECO:0000313" key="3">
    <source>
        <dbReference type="EMBL" id="TYK91669.1"/>
    </source>
</evidence>
<comment type="caution">
    <text evidence="3">The sequence shown here is derived from an EMBL/GenBank/DDBJ whole genome shotgun (WGS) entry which is preliminary data.</text>
</comment>
<dbReference type="PANTHER" id="PTHR32481">
    <property type="entry name" value="AMINOPEPTIDASE"/>
    <property type="match status" value="1"/>
</dbReference>
<proteinExistence type="predicted"/>
<evidence type="ECO:0000256" key="2">
    <source>
        <dbReference type="ARBA" id="ARBA00022801"/>
    </source>
</evidence>
<dbReference type="AlphaFoldDB" id="A0A5S4TAU6"/>
<dbReference type="EMBL" id="SJLL01000544">
    <property type="protein sequence ID" value="TYK91669.1"/>
    <property type="molecule type" value="Genomic_DNA"/>
</dbReference>
<dbReference type="SUPFAM" id="SSF53187">
    <property type="entry name" value="Zn-dependent exopeptidases"/>
    <property type="match status" value="1"/>
</dbReference>
<dbReference type="Proteomes" id="UP000324058">
    <property type="component" value="Unassembled WGS sequence"/>
</dbReference>
<keyword evidence="3" id="KW-0031">Aminopeptidase</keyword>
<reference evidence="3 4" key="1">
    <citation type="submission" date="2019-02" db="EMBL/GenBank/DDBJ databases">
        <title>Novel genomic isolates of S. pyogenes and S. dysgalactiae subsp. equisimilis associated to necrotising fasciitis (NSTI).</title>
        <authorList>
            <person name="Barrantes I."/>
        </authorList>
    </citation>
    <scope>NUCLEOTIDE SEQUENCE [LARGE SCALE GENOMIC DNA]</scope>
    <source>
        <strain evidence="3 4">SPY2028</strain>
    </source>
</reference>
<dbReference type="PANTHER" id="PTHR32481:SF0">
    <property type="entry name" value="AMINOPEPTIDASE YPDE-RELATED"/>
    <property type="match status" value="1"/>
</dbReference>
<dbReference type="OrthoDB" id="9772053at2"/>